<dbReference type="AlphaFoldDB" id="A0A7Y9YF85"/>
<evidence type="ECO:0000313" key="3">
    <source>
        <dbReference type="Proteomes" id="UP000537326"/>
    </source>
</evidence>
<name>A0A7Y9YF85_9ACTN</name>
<dbReference type="Proteomes" id="UP000537326">
    <property type="component" value="Unassembled WGS sequence"/>
</dbReference>
<gene>
    <name evidence="2" type="ORF">BKA05_002613</name>
</gene>
<dbReference type="EMBL" id="JACBZI010000001">
    <property type="protein sequence ID" value="NYI11098.1"/>
    <property type="molecule type" value="Genomic_DNA"/>
</dbReference>
<accession>A0A7Y9YF85</accession>
<organism evidence="2 3">
    <name type="scientific">Nocardioides marinus</name>
    <dbReference type="NCBI Taxonomy" id="374514"/>
    <lineage>
        <taxon>Bacteria</taxon>
        <taxon>Bacillati</taxon>
        <taxon>Actinomycetota</taxon>
        <taxon>Actinomycetes</taxon>
        <taxon>Propionibacteriales</taxon>
        <taxon>Nocardioidaceae</taxon>
        <taxon>Nocardioides</taxon>
    </lineage>
</organism>
<sequence length="338" mass="37302">MSSLLDVPLPRRMHRLPVVRLVHGGAAERAWSWDLRDQWTREWWPQGITWAGKRLLVSWYSRRGGGSRISVVDLVARRYAHVPLLTPDGESLRVHAGGLAWDDGWLYVAATARGFWTLHVDDLAFTAGRAARSASDERRRDPATWRARTLHRPTLPGSDDPFRWSFMDLAPPGWSSSEERRPLPMVEVRAERASRPLLAGEYGRGGKSTRLARLEVRDGQPVGDLHVVGEGPAGMQGVTTYADDLLVSTSAGPWLRGSLHLTGGPSTELSETDTDQDAPGTLPGLSDRARGRPAIELASGPFRRAAPIGVEDLTRDDLGRLWTVGEHPGRRAVLRLHG</sequence>
<dbReference type="SUPFAM" id="SSF63825">
    <property type="entry name" value="YWTD domain"/>
    <property type="match status" value="1"/>
</dbReference>
<reference evidence="2 3" key="1">
    <citation type="submission" date="2020-07" db="EMBL/GenBank/DDBJ databases">
        <title>Sequencing the genomes of 1000 actinobacteria strains.</title>
        <authorList>
            <person name="Klenk H.-P."/>
        </authorList>
    </citation>
    <scope>NUCLEOTIDE SEQUENCE [LARGE SCALE GENOMIC DNA]</scope>
    <source>
        <strain evidence="2 3">DSM 18248</strain>
    </source>
</reference>
<evidence type="ECO:0000313" key="2">
    <source>
        <dbReference type="EMBL" id="NYI11098.1"/>
    </source>
</evidence>
<protein>
    <submittedName>
        <fullName evidence="2">Uncharacterized protein</fullName>
    </submittedName>
</protein>
<comment type="caution">
    <text evidence="2">The sequence shown here is derived from an EMBL/GenBank/DDBJ whole genome shotgun (WGS) entry which is preliminary data.</text>
</comment>
<dbReference type="RefSeq" id="WP_179531834.1">
    <property type="nucleotide sequence ID" value="NZ_BAAAPP010000005.1"/>
</dbReference>
<evidence type="ECO:0000256" key="1">
    <source>
        <dbReference type="SAM" id="MobiDB-lite"/>
    </source>
</evidence>
<keyword evidence="3" id="KW-1185">Reference proteome</keyword>
<proteinExistence type="predicted"/>
<feature type="region of interest" description="Disordered" evidence="1">
    <location>
        <begin position="260"/>
        <end position="288"/>
    </location>
</feature>